<dbReference type="PRINTS" id="PR01033">
    <property type="entry name" value="PHYTOCHROME"/>
</dbReference>
<dbReference type="SMART" id="SM00065">
    <property type="entry name" value="GAF"/>
    <property type="match status" value="1"/>
</dbReference>
<dbReference type="InterPro" id="IPR036097">
    <property type="entry name" value="HisK_dim/P_sf"/>
</dbReference>
<dbReference type="Pfam" id="PF00512">
    <property type="entry name" value="HisKA"/>
    <property type="match status" value="1"/>
</dbReference>
<keyword evidence="4" id="KW-0600">Photoreceptor protein</keyword>
<dbReference type="Gene3D" id="3.30.565.10">
    <property type="entry name" value="Histidine kinase-like ATPase, C-terminal domain"/>
    <property type="match status" value="1"/>
</dbReference>
<evidence type="ECO:0000256" key="2">
    <source>
        <dbReference type="ARBA" id="ARBA00006402"/>
    </source>
</evidence>
<dbReference type="GO" id="GO:0006355">
    <property type="term" value="P:regulation of DNA-templated transcription"/>
    <property type="evidence" value="ECO:0007669"/>
    <property type="project" value="InterPro"/>
</dbReference>
<dbReference type="PROSITE" id="PS50109">
    <property type="entry name" value="HIS_KIN"/>
    <property type="match status" value="1"/>
</dbReference>
<keyword evidence="14" id="KW-1185">Reference proteome</keyword>
<dbReference type="Gene3D" id="3.30.450.270">
    <property type="match status" value="1"/>
</dbReference>
<dbReference type="InterPro" id="IPR003018">
    <property type="entry name" value="GAF"/>
</dbReference>
<gene>
    <name evidence="13" type="ORF">FA045_11625</name>
</gene>
<dbReference type="Pfam" id="PF08446">
    <property type="entry name" value="PAS_2"/>
    <property type="match status" value="1"/>
</dbReference>
<evidence type="ECO:0000313" key="13">
    <source>
        <dbReference type="EMBL" id="TKB99561.1"/>
    </source>
</evidence>
<dbReference type="GO" id="GO:0009584">
    <property type="term" value="P:detection of visible light"/>
    <property type="evidence" value="ECO:0007669"/>
    <property type="project" value="InterPro"/>
</dbReference>
<dbReference type="InterPro" id="IPR013515">
    <property type="entry name" value="Phytochrome_cen-reg"/>
</dbReference>
<name>A0A4U1C381_9SPHI</name>
<dbReference type="Gene3D" id="3.30.450.20">
    <property type="entry name" value="PAS domain"/>
    <property type="match status" value="1"/>
</dbReference>
<feature type="domain" description="Phytochrome chromophore attachment site" evidence="11">
    <location>
        <begin position="142"/>
        <end position="297"/>
    </location>
</feature>
<keyword evidence="9" id="KW-0157">Chromophore</keyword>
<dbReference type="InterPro" id="IPR003594">
    <property type="entry name" value="HATPase_dom"/>
</dbReference>
<keyword evidence="8" id="KW-0418">Kinase</keyword>
<dbReference type="Pfam" id="PF01590">
    <property type="entry name" value="GAF"/>
    <property type="match status" value="1"/>
</dbReference>
<dbReference type="CDD" id="cd00082">
    <property type="entry name" value="HisKA"/>
    <property type="match status" value="1"/>
</dbReference>
<evidence type="ECO:0000256" key="6">
    <source>
        <dbReference type="ARBA" id="ARBA00022606"/>
    </source>
</evidence>
<dbReference type="SUPFAM" id="SSF55781">
    <property type="entry name" value="GAF domain-like"/>
    <property type="match status" value="2"/>
</dbReference>
<protein>
    <recommendedName>
        <fullName evidence="3">histidine kinase</fullName>
        <ecNumber evidence="3">2.7.13.3</ecNumber>
    </recommendedName>
</protein>
<organism evidence="13 14">
    <name type="scientific">Pedobacter cryotolerans</name>
    <dbReference type="NCBI Taxonomy" id="2571270"/>
    <lineage>
        <taxon>Bacteria</taxon>
        <taxon>Pseudomonadati</taxon>
        <taxon>Bacteroidota</taxon>
        <taxon>Sphingobacteriia</taxon>
        <taxon>Sphingobacteriales</taxon>
        <taxon>Sphingobacteriaceae</taxon>
        <taxon>Pedobacter</taxon>
    </lineage>
</organism>
<keyword evidence="5" id="KW-0597">Phosphoprotein</keyword>
<dbReference type="SUPFAM" id="SSF55785">
    <property type="entry name" value="PYP-like sensor domain (PAS domain)"/>
    <property type="match status" value="1"/>
</dbReference>
<dbReference type="GO" id="GO:0009881">
    <property type="term" value="F:photoreceptor activity"/>
    <property type="evidence" value="ECO:0007669"/>
    <property type="project" value="UniProtKB-KW"/>
</dbReference>
<dbReference type="EC" id="2.7.13.3" evidence="3"/>
<dbReference type="SUPFAM" id="SSF55874">
    <property type="entry name" value="ATPase domain of HSP90 chaperone/DNA topoisomerase II/histidine kinase"/>
    <property type="match status" value="1"/>
</dbReference>
<evidence type="ECO:0000256" key="5">
    <source>
        <dbReference type="ARBA" id="ARBA00022553"/>
    </source>
</evidence>
<proteinExistence type="inferred from homology"/>
<dbReference type="InterPro" id="IPR036890">
    <property type="entry name" value="HATPase_C_sf"/>
</dbReference>
<dbReference type="SMART" id="SM00388">
    <property type="entry name" value="HisKA"/>
    <property type="match status" value="1"/>
</dbReference>
<evidence type="ECO:0000256" key="10">
    <source>
        <dbReference type="ARBA" id="ARBA00023170"/>
    </source>
</evidence>
<dbReference type="SUPFAM" id="SSF47384">
    <property type="entry name" value="Homodimeric domain of signal transducing histidine kinase"/>
    <property type="match status" value="1"/>
</dbReference>
<evidence type="ECO:0000256" key="7">
    <source>
        <dbReference type="ARBA" id="ARBA00022679"/>
    </source>
</evidence>
<dbReference type="SMART" id="SM00387">
    <property type="entry name" value="HATPase_c"/>
    <property type="match status" value="1"/>
</dbReference>
<evidence type="ECO:0000256" key="9">
    <source>
        <dbReference type="ARBA" id="ARBA00022991"/>
    </source>
</evidence>
<evidence type="ECO:0000259" key="12">
    <source>
        <dbReference type="PROSITE" id="PS50109"/>
    </source>
</evidence>
<comment type="catalytic activity">
    <reaction evidence="1">
        <text>ATP + protein L-histidine = ADP + protein N-phospho-L-histidine.</text>
        <dbReference type="EC" id="2.7.13.3"/>
    </reaction>
</comment>
<dbReference type="Proteomes" id="UP000310477">
    <property type="component" value="Unassembled WGS sequence"/>
</dbReference>
<evidence type="ECO:0000256" key="8">
    <source>
        <dbReference type="ARBA" id="ARBA00022777"/>
    </source>
</evidence>
<dbReference type="OrthoDB" id="9766459at2"/>
<dbReference type="AlphaFoldDB" id="A0A4U1C381"/>
<comment type="caution">
    <text evidence="13">The sequence shown here is derived from an EMBL/GenBank/DDBJ whole genome shotgun (WGS) entry which is preliminary data.</text>
</comment>
<accession>A0A4U1C381</accession>
<evidence type="ECO:0000256" key="3">
    <source>
        <dbReference type="ARBA" id="ARBA00012438"/>
    </source>
</evidence>
<dbReference type="InterPro" id="IPR029016">
    <property type="entry name" value="GAF-like_dom_sf"/>
</dbReference>
<dbReference type="InterPro" id="IPR016132">
    <property type="entry name" value="Phyto_chromo_attachment"/>
</dbReference>
<dbReference type="GO" id="GO:0030295">
    <property type="term" value="F:protein kinase activator activity"/>
    <property type="evidence" value="ECO:0007669"/>
    <property type="project" value="TreeGrafter"/>
</dbReference>
<feature type="domain" description="Histidine kinase" evidence="12">
    <location>
        <begin position="523"/>
        <end position="735"/>
    </location>
</feature>
<dbReference type="InterPro" id="IPR001294">
    <property type="entry name" value="Phytochrome"/>
</dbReference>
<dbReference type="PANTHER" id="PTHR42878:SF15">
    <property type="entry name" value="BACTERIOPHYTOCHROME"/>
    <property type="match status" value="1"/>
</dbReference>
<dbReference type="InterPro" id="IPR035965">
    <property type="entry name" value="PAS-like_dom_sf"/>
</dbReference>
<dbReference type="GO" id="GO:0000155">
    <property type="term" value="F:phosphorelay sensor kinase activity"/>
    <property type="evidence" value="ECO:0007669"/>
    <property type="project" value="InterPro"/>
</dbReference>
<dbReference type="Gene3D" id="1.10.287.130">
    <property type="match status" value="1"/>
</dbReference>
<keyword evidence="7" id="KW-0808">Transferase</keyword>
<sequence length="735" mass="82818">MHSIDLTNCDREPIHIPGKIQSHGFLLAVNSQNFNITYASENLVNHLGESATALLDQPLQNLIDLLANLGVEIELEAILALGKSQGFDLINPYKLTIKGNPYYLILHRSAENYILEFEIATLQYDVQHIIGKSVAEILLNRSLNGLLEKAAAEVKRLIEYDRVMIYKFQEDGHGEVVAEEKNEELEPFFGLHYPASDIPKQARELYKLNMTRIIADVYTESAAIATFNNDAPLDLTHSTLRAVSPIHIQYLKNMGVASSFSISLLLNGELWGLIACHNYSPKFIDYKAREGCKLIGNILSSALEFREAEFNNENDQVYQTAVDALSEQLESDPEIISALTKHKTNLLDANSATGVAIIYEKKIYTLGQTPAMEQLEPLINWLKLTMNDSIYYTHQLSAHYKPALSFAKTASGIIACLLSKSMGELIIWFKQETLATMYWAGNPEKPVEKSEVGMLNLSPRNSFESFTEIVKNTAPKWSTSEINGALKLREKITNTINKRADEIRLLNERLKLAYEELDTFSYTISHDLRTPLTAIKSYTELFLARNKNIEDKNVQLLDRVLVGADKMRFLIDEILKLARVGRADIELAHINVQEMINDICQTVVSAYKADHMSIEIGNCPAIDGDTILINQVFTNIISNAVKYSTKSINPTITINGEEVNGEIIYKIADNGIGIEVDNHDKVFELFRRMENVKDFEGTGVGLAIVKRIVERHNGRIWFESELDKGTTFYLSFKKL</sequence>
<dbReference type="InterPro" id="IPR043150">
    <property type="entry name" value="Phytochrome_PHY_sf"/>
</dbReference>
<evidence type="ECO:0000259" key="11">
    <source>
        <dbReference type="PROSITE" id="PS50046"/>
    </source>
</evidence>
<reference evidence="13 14" key="1">
    <citation type="submission" date="2019-04" db="EMBL/GenBank/DDBJ databases">
        <title>Pedobacter sp. AR-2-6 sp. nov., isolated from Arctic soil.</title>
        <authorList>
            <person name="Dahal R.H."/>
            <person name="Kim D.-U."/>
        </authorList>
    </citation>
    <scope>NUCLEOTIDE SEQUENCE [LARGE SCALE GENOMIC DNA]</scope>
    <source>
        <strain evidence="13 14">AR-2-6</strain>
    </source>
</reference>
<dbReference type="FunFam" id="3.30.565.10:FF:000006">
    <property type="entry name" value="Sensor histidine kinase WalK"/>
    <property type="match status" value="1"/>
</dbReference>
<dbReference type="InterPro" id="IPR050351">
    <property type="entry name" value="BphY/WalK/GraS-like"/>
</dbReference>
<dbReference type="Pfam" id="PF02518">
    <property type="entry name" value="HATPase_c"/>
    <property type="match status" value="1"/>
</dbReference>
<keyword evidence="6" id="KW-0716">Sensory transduction</keyword>
<dbReference type="PANTHER" id="PTHR42878">
    <property type="entry name" value="TWO-COMPONENT HISTIDINE KINASE"/>
    <property type="match status" value="1"/>
</dbReference>
<dbReference type="GO" id="GO:0007234">
    <property type="term" value="P:osmosensory signaling via phosphorelay pathway"/>
    <property type="evidence" value="ECO:0007669"/>
    <property type="project" value="TreeGrafter"/>
</dbReference>
<dbReference type="Pfam" id="PF00360">
    <property type="entry name" value="PHY"/>
    <property type="match status" value="1"/>
</dbReference>
<keyword evidence="10" id="KW-0675">Receptor</keyword>
<evidence type="ECO:0000256" key="4">
    <source>
        <dbReference type="ARBA" id="ARBA00022543"/>
    </source>
</evidence>
<dbReference type="GO" id="GO:0000156">
    <property type="term" value="F:phosphorelay response regulator activity"/>
    <property type="evidence" value="ECO:0007669"/>
    <property type="project" value="TreeGrafter"/>
</dbReference>
<dbReference type="RefSeq" id="WP_136877254.1">
    <property type="nucleotide sequence ID" value="NZ_SWBO01000006.1"/>
</dbReference>
<dbReference type="PROSITE" id="PS50046">
    <property type="entry name" value="PHYTOCHROME_2"/>
    <property type="match status" value="1"/>
</dbReference>
<dbReference type="InterPro" id="IPR013654">
    <property type="entry name" value="PAS_2"/>
</dbReference>
<evidence type="ECO:0000313" key="14">
    <source>
        <dbReference type="Proteomes" id="UP000310477"/>
    </source>
</evidence>
<dbReference type="EMBL" id="SWBO01000006">
    <property type="protein sequence ID" value="TKB99561.1"/>
    <property type="molecule type" value="Genomic_DNA"/>
</dbReference>
<evidence type="ECO:0000256" key="1">
    <source>
        <dbReference type="ARBA" id="ARBA00000085"/>
    </source>
</evidence>
<dbReference type="InterPro" id="IPR003661">
    <property type="entry name" value="HisK_dim/P_dom"/>
</dbReference>
<dbReference type="InterPro" id="IPR005467">
    <property type="entry name" value="His_kinase_dom"/>
</dbReference>
<dbReference type="Gene3D" id="3.30.450.40">
    <property type="match status" value="1"/>
</dbReference>
<comment type="similarity">
    <text evidence="2">In the N-terminal section; belongs to the phytochrome family.</text>
</comment>